<gene>
    <name evidence="1" type="ORF">C6N40_03110</name>
</gene>
<proteinExistence type="predicted"/>
<dbReference type="RefSeq" id="WP_106989553.1">
    <property type="nucleotide sequence ID" value="NZ_KZ679085.1"/>
</dbReference>
<dbReference type="EMBL" id="PVLF01000003">
    <property type="protein sequence ID" value="PRH83168.1"/>
    <property type="molecule type" value="Genomic_DNA"/>
</dbReference>
<dbReference type="OrthoDB" id="6027400at2"/>
<dbReference type="InterPro" id="IPR021077">
    <property type="entry name" value="Phage_phi-Lf_Orf112"/>
</dbReference>
<dbReference type="Pfam" id="PF12375">
    <property type="entry name" value="DUF3653"/>
    <property type="match status" value="1"/>
</dbReference>
<dbReference type="AlphaFoldDB" id="A0A2P6MB05"/>
<comment type="caution">
    <text evidence="1">The sequence shown here is derived from an EMBL/GenBank/DDBJ whole genome shotgun (WGS) entry which is preliminary data.</text>
</comment>
<protein>
    <submittedName>
        <fullName evidence="1">Uncharacterized protein</fullName>
    </submittedName>
</protein>
<keyword evidence="2" id="KW-1185">Reference proteome</keyword>
<dbReference type="Proteomes" id="UP000241736">
    <property type="component" value="Unassembled WGS sequence"/>
</dbReference>
<evidence type="ECO:0000313" key="2">
    <source>
        <dbReference type="Proteomes" id="UP000241736"/>
    </source>
</evidence>
<sequence length="101" mass="11238">MEPLCLIPGQPVNACARKLYAEKVLGHVDLSADWAGWRLRGRWLISPDGDRVNPQRLRGMLFREANERRHKAGLKSGQQGAAVIALGIVKTTRQQLPDSEP</sequence>
<accession>A0A2P6MB05</accession>
<reference evidence="1 2" key="1">
    <citation type="submission" date="2018-03" db="EMBL/GenBank/DDBJ databases">
        <title>Arenimonas caeni sp. nov., isolated from activated sludge.</title>
        <authorList>
            <person name="Liu H."/>
        </authorList>
    </citation>
    <scope>NUCLEOTIDE SEQUENCE [LARGE SCALE GENOMIC DNA]</scope>
    <source>
        <strain evidence="2">z29</strain>
    </source>
</reference>
<name>A0A2P6MB05_9GAMM</name>
<evidence type="ECO:0000313" key="1">
    <source>
        <dbReference type="EMBL" id="PRH83168.1"/>
    </source>
</evidence>
<organism evidence="1 2">
    <name type="scientific">Arenimonas caeni</name>
    <dbReference type="NCBI Taxonomy" id="2058085"/>
    <lineage>
        <taxon>Bacteria</taxon>
        <taxon>Pseudomonadati</taxon>
        <taxon>Pseudomonadota</taxon>
        <taxon>Gammaproteobacteria</taxon>
        <taxon>Lysobacterales</taxon>
        <taxon>Lysobacteraceae</taxon>
        <taxon>Arenimonas</taxon>
    </lineage>
</organism>